<reference evidence="2" key="1">
    <citation type="submission" date="2021-01" db="EMBL/GenBank/DDBJ databases">
        <authorList>
            <consortium name="Genoscope - CEA"/>
            <person name="William W."/>
        </authorList>
    </citation>
    <scope>NUCLEOTIDE SEQUENCE</scope>
</reference>
<evidence type="ECO:0000313" key="3">
    <source>
        <dbReference type="Proteomes" id="UP000688137"/>
    </source>
</evidence>
<dbReference type="AlphaFoldDB" id="A0A8S1PTZ1"/>
<keyword evidence="1" id="KW-0175">Coiled coil</keyword>
<name>A0A8S1PTZ1_PARPR</name>
<keyword evidence="3" id="KW-1185">Reference proteome</keyword>
<comment type="caution">
    <text evidence="2">The sequence shown here is derived from an EMBL/GenBank/DDBJ whole genome shotgun (WGS) entry which is preliminary data.</text>
</comment>
<sequence>MIQIFQEIKDSFAQNPQSILTLMLVVLQKVIELFTEKQNEKMELVQRIINHPIKIIKVVFEQIQELKSKLVEQFAQLINILSNWILNLKQIEGSYSQYSFQEWLENFKPNQENISTINKNYYKKILQINQSSKQKSELDYVEYNQDIENLEQQIHLKSLIKIKLLIKDEKQILQEKKQTLSQLINLQSQMLKVIKLLLILLGQL</sequence>
<organism evidence="2 3">
    <name type="scientific">Paramecium primaurelia</name>
    <dbReference type="NCBI Taxonomy" id="5886"/>
    <lineage>
        <taxon>Eukaryota</taxon>
        <taxon>Sar</taxon>
        <taxon>Alveolata</taxon>
        <taxon>Ciliophora</taxon>
        <taxon>Intramacronucleata</taxon>
        <taxon>Oligohymenophorea</taxon>
        <taxon>Peniculida</taxon>
        <taxon>Parameciidae</taxon>
        <taxon>Paramecium</taxon>
    </lineage>
</organism>
<proteinExistence type="predicted"/>
<protein>
    <submittedName>
        <fullName evidence="2">Uncharacterized protein</fullName>
    </submittedName>
</protein>
<gene>
    <name evidence="2" type="ORF">PPRIM_AZ9-3.1.T1300134</name>
</gene>
<evidence type="ECO:0000313" key="2">
    <source>
        <dbReference type="EMBL" id="CAD8106464.1"/>
    </source>
</evidence>
<accession>A0A8S1PTZ1</accession>
<feature type="coiled-coil region" evidence="1">
    <location>
        <begin position="133"/>
        <end position="186"/>
    </location>
</feature>
<dbReference type="EMBL" id="CAJJDM010000133">
    <property type="protein sequence ID" value="CAD8106464.1"/>
    <property type="molecule type" value="Genomic_DNA"/>
</dbReference>
<dbReference type="Proteomes" id="UP000688137">
    <property type="component" value="Unassembled WGS sequence"/>
</dbReference>
<evidence type="ECO:0000256" key="1">
    <source>
        <dbReference type="SAM" id="Coils"/>
    </source>
</evidence>